<name>B7GEI7_PHATC</name>
<keyword evidence="9" id="KW-0630">Potassium</keyword>
<dbReference type="Gene3D" id="3.30.420.40">
    <property type="match status" value="1"/>
</dbReference>
<dbReference type="HOGENOM" id="CLU_432453_0_0_1"/>
<dbReference type="NCBIfam" id="TIGR00671">
    <property type="entry name" value="baf"/>
    <property type="match status" value="1"/>
</dbReference>
<dbReference type="GO" id="GO:0015937">
    <property type="term" value="P:coenzyme A biosynthetic process"/>
    <property type="evidence" value="ECO:0007669"/>
    <property type="project" value="UniProtKB-KW"/>
</dbReference>
<evidence type="ECO:0000256" key="3">
    <source>
        <dbReference type="ARBA" id="ARBA00011738"/>
    </source>
</evidence>
<keyword evidence="6" id="KW-0547">Nucleotide-binding</keyword>
<dbReference type="PANTHER" id="PTHR34265:SF1">
    <property type="entry name" value="TYPE III PANTOTHENATE KINASE"/>
    <property type="match status" value="1"/>
</dbReference>
<dbReference type="OrthoDB" id="46495at2759"/>
<dbReference type="InParanoid" id="B7GEI7"/>
<evidence type="ECO:0000256" key="13">
    <source>
        <dbReference type="SAM" id="MobiDB-lite"/>
    </source>
</evidence>
<comment type="subcellular location">
    <subcellularLocation>
        <location evidence="2">Cytoplasm</location>
    </subcellularLocation>
</comment>
<comment type="cofactor">
    <cofactor evidence="1">
        <name>K(+)</name>
        <dbReference type="ChEBI" id="CHEBI:29103"/>
    </cofactor>
</comment>
<dbReference type="InterPro" id="IPR043129">
    <property type="entry name" value="ATPase_NBD"/>
</dbReference>
<dbReference type="GO" id="GO:0005737">
    <property type="term" value="C:cytoplasm"/>
    <property type="evidence" value="ECO:0007669"/>
    <property type="project" value="UniProtKB-SubCell"/>
</dbReference>
<reference evidence="15 16" key="1">
    <citation type="journal article" date="2008" name="Nature">
        <title>The Phaeodactylum genome reveals the evolutionary history of diatom genomes.</title>
        <authorList>
            <person name="Bowler C."/>
            <person name="Allen A.E."/>
            <person name="Badger J.H."/>
            <person name="Grimwood J."/>
            <person name="Jabbari K."/>
            <person name="Kuo A."/>
            <person name="Maheswari U."/>
            <person name="Martens C."/>
            <person name="Maumus F."/>
            <person name="Otillar R.P."/>
            <person name="Rayko E."/>
            <person name="Salamov A."/>
            <person name="Vandepoele K."/>
            <person name="Beszteri B."/>
            <person name="Gruber A."/>
            <person name="Heijde M."/>
            <person name="Katinka M."/>
            <person name="Mock T."/>
            <person name="Valentin K."/>
            <person name="Verret F."/>
            <person name="Berges J.A."/>
            <person name="Brownlee C."/>
            <person name="Cadoret J.P."/>
            <person name="Chiovitti A."/>
            <person name="Choi C.J."/>
            <person name="Coesel S."/>
            <person name="De Martino A."/>
            <person name="Detter J.C."/>
            <person name="Durkin C."/>
            <person name="Falciatore A."/>
            <person name="Fournet J."/>
            <person name="Haruta M."/>
            <person name="Huysman M.J."/>
            <person name="Jenkins B.D."/>
            <person name="Jiroutova K."/>
            <person name="Jorgensen R.E."/>
            <person name="Joubert Y."/>
            <person name="Kaplan A."/>
            <person name="Kroger N."/>
            <person name="Kroth P.G."/>
            <person name="La Roche J."/>
            <person name="Lindquist E."/>
            <person name="Lommer M."/>
            <person name="Martin-Jezequel V."/>
            <person name="Lopez P.J."/>
            <person name="Lucas S."/>
            <person name="Mangogna M."/>
            <person name="McGinnis K."/>
            <person name="Medlin L.K."/>
            <person name="Montsant A."/>
            <person name="Oudot-Le Secq M.P."/>
            <person name="Napoli C."/>
            <person name="Obornik M."/>
            <person name="Parker M.S."/>
            <person name="Petit J.L."/>
            <person name="Porcel B.M."/>
            <person name="Poulsen N."/>
            <person name="Robison M."/>
            <person name="Rychlewski L."/>
            <person name="Rynearson T.A."/>
            <person name="Schmutz J."/>
            <person name="Shapiro H."/>
            <person name="Siaut M."/>
            <person name="Stanley M."/>
            <person name="Sussman M.R."/>
            <person name="Taylor A.R."/>
            <person name="Vardi A."/>
            <person name="von Dassow P."/>
            <person name="Vyverman W."/>
            <person name="Willis A."/>
            <person name="Wyrwicz L.S."/>
            <person name="Rokhsar D.S."/>
            <person name="Weissenbach J."/>
            <person name="Armbrust E.V."/>
            <person name="Green B.R."/>
            <person name="Van de Peer Y."/>
            <person name="Grigoriev I.V."/>
        </authorList>
    </citation>
    <scope>NUCLEOTIDE SEQUENCE [LARGE SCALE GENOMIC DNA]</scope>
    <source>
        <strain evidence="15 16">CCAP 1055/1</strain>
    </source>
</reference>
<dbReference type="SUPFAM" id="SSF53067">
    <property type="entry name" value="Actin-like ATPase domain"/>
    <property type="match status" value="1"/>
</dbReference>
<dbReference type="GO" id="GO:0005524">
    <property type="term" value="F:ATP binding"/>
    <property type="evidence" value="ECO:0007669"/>
    <property type="project" value="UniProtKB-KW"/>
</dbReference>
<dbReference type="Pfam" id="PF21743">
    <property type="entry name" value="PTM_DIR17_Tudor"/>
    <property type="match status" value="1"/>
</dbReference>
<keyword evidence="10" id="KW-0173">Coenzyme A biosynthesis</keyword>
<proteinExistence type="inferred from homology"/>
<evidence type="ECO:0000256" key="5">
    <source>
        <dbReference type="ARBA" id="ARBA00022679"/>
    </source>
</evidence>
<keyword evidence="16" id="KW-1185">Reference proteome</keyword>
<dbReference type="Pfam" id="PF03309">
    <property type="entry name" value="Pan_kinase"/>
    <property type="match status" value="1"/>
</dbReference>
<feature type="domain" description="PTM/DIR17-like Tudor" evidence="14">
    <location>
        <begin position="565"/>
        <end position="616"/>
    </location>
</feature>
<comment type="similarity">
    <text evidence="11">Belongs to the type III pantothenate kinase family.</text>
</comment>
<comment type="subunit">
    <text evidence="3">Homodimer.</text>
</comment>
<sequence length="633" mass="70217">MTVVEELNVLEAASWPDSLPHPDADFVFSVVCETSHCRWCVLAKDPDDGTLSPTIFWKTSPVSANDMSDDSSRILLKYLPDKVKEYIYGVDSHTYTRERAREYSNARRIPILHLYLISTNSAHEKGIAFLFRDIPSRIIRLNNVDFFTPQQGCFKTMGVERAAAARAAAGLYGYPCLVLDGGTMLTYTAVDVHGQLQGGGICQGLGLRLKSLARYTGKLPAIKVETALAIIESRRNSNQPFGLFATRTEDAILGTIVRELAFLLRNVVDEWVAQAKEMLETVPRETTNGNAQKYNGELVVCITGGDCDLIGKLLQPNFGNIIATGTSTRSDAFMSNELAAHTKLSVNKQLLHQALPALVVEKAHNGTSEFDDIRTALIGQRVAAKLDKDGNIYRGTIASCQLDVDFAKDAYRIRYDDDRGDMDLAQLHAALLLYVKIGEEKDSEDDTIRESQEEKRRGAKKAAERLCEELSILRPVPTTPVKDLTTSAEDIFNAAVAVGSTGREEMSQTVKSSHMNIPDPLDVSVDEEAVGVEAAGEKRERNLRMPSPPNSRVQKKRKVGEDLIGSRVAKFFDKELYFGTVAKFLPAEMVEEKVDVWVIEYDDGDVEDFDASELKKHSALYKRRQGEDLKPTL</sequence>
<dbReference type="Proteomes" id="UP000000759">
    <property type="component" value="Chromosome 31"/>
</dbReference>
<dbReference type="InterPro" id="IPR004619">
    <property type="entry name" value="Type_III_PanK"/>
</dbReference>
<dbReference type="PaxDb" id="2850-Phatr50570"/>
<protein>
    <recommendedName>
        <fullName evidence="12">Type III pantothenate kinase</fullName>
    </recommendedName>
</protein>
<dbReference type="Gene3D" id="2.30.30.140">
    <property type="match status" value="1"/>
</dbReference>
<dbReference type="EMBL" id="CM000633">
    <property type="protein sequence ID" value="EEC43018.1"/>
    <property type="molecule type" value="Genomic_DNA"/>
</dbReference>
<feature type="region of interest" description="Disordered" evidence="13">
    <location>
        <begin position="534"/>
        <end position="558"/>
    </location>
</feature>
<keyword evidence="4" id="KW-0963">Cytoplasm</keyword>
<evidence type="ECO:0000256" key="9">
    <source>
        <dbReference type="ARBA" id="ARBA00022958"/>
    </source>
</evidence>
<organism evidence="15 16">
    <name type="scientific">Phaeodactylum tricornutum (strain CCAP 1055/1)</name>
    <dbReference type="NCBI Taxonomy" id="556484"/>
    <lineage>
        <taxon>Eukaryota</taxon>
        <taxon>Sar</taxon>
        <taxon>Stramenopiles</taxon>
        <taxon>Ochrophyta</taxon>
        <taxon>Bacillariophyta</taxon>
        <taxon>Bacillariophyceae</taxon>
        <taxon>Bacillariophycidae</taxon>
        <taxon>Naviculales</taxon>
        <taxon>Phaeodactylaceae</taxon>
        <taxon>Phaeodactylum</taxon>
    </lineage>
</organism>
<dbReference type="AlphaFoldDB" id="B7GEI7"/>
<evidence type="ECO:0000256" key="7">
    <source>
        <dbReference type="ARBA" id="ARBA00022777"/>
    </source>
</evidence>
<evidence type="ECO:0000256" key="11">
    <source>
        <dbReference type="ARBA" id="ARBA00038036"/>
    </source>
</evidence>
<evidence type="ECO:0000313" key="15">
    <source>
        <dbReference type="EMBL" id="EEC43018.1"/>
    </source>
</evidence>
<dbReference type="KEGG" id="pti:PHATRDRAFT_50570"/>
<evidence type="ECO:0000256" key="1">
    <source>
        <dbReference type="ARBA" id="ARBA00001958"/>
    </source>
</evidence>
<keyword evidence="7" id="KW-0418">Kinase</keyword>
<gene>
    <name evidence="15" type="ORF">PHATRDRAFT_50570</name>
</gene>
<keyword evidence="5" id="KW-0808">Transferase</keyword>
<dbReference type="RefSeq" id="XP_002185531.1">
    <property type="nucleotide sequence ID" value="XM_002185495.1"/>
</dbReference>
<dbReference type="eggNOG" id="ENOG502SGJP">
    <property type="taxonomic scope" value="Eukaryota"/>
</dbReference>
<evidence type="ECO:0000256" key="4">
    <source>
        <dbReference type="ARBA" id="ARBA00022490"/>
    </source>
</evidence>
<evidence type="ECO:0000256" key="10">
    <source>
        <dbReference type="ARBA" id="ARBA00022993"/>
    </source>
</evidence>
<dbReference type="InterPro" id="IPR047365">
    <property type="entry name" value="Tudor_AtPTM-like"/>
</dbReference>
<dbReference type="GO" id="GO:0004594">
    <property type="term" value="F:pantothenate kinase activity"/>
    <property type="evidence" value="ECO:0007669"/>
    <property type="project" value="InterPro"/>
</dbReference>
<evidence type="ECO:0000313" key="16">
    <source>
        <dbReference type="Proteomes" id="UP000000759"/>
    </source>
</evidence>
<evidence type="ECO:0000256" key="12">
    <source>
        <dbReference type="ARBA" id="ARBA00040883"/>
    </source>
</evidence>
<reference evidence="16" key="2">
    <citation type="submission" date="2008-08" db="EMBL/GenBank/DDBJ databases">
        <authorList>
            <consortium name="Diatom Consortium"/>
            <person name="Grigoriev I."/>
            <person name="Grimwood J."/>
            <person name="Kuo A."/>
            <person name="Otillar R.P."/>
            <person name="Salamov A."/>
            <person name="Detter J.C."/>
            <person name="Lindquist E."/>
            <person name="Shapiro H."/>
            <person name="Lucas S."/>
            <person name="Glavina del Rio T."/>
            <person name="Pitluck S."/>
            <person name="Rokhsar D."/>
            <person name="Bowler C."/>
        </authorList>
    </citation>
    <scope>GENOME REANNOTATION</scope>
    <source>
        <strain evidence="16">CCAP 1055/1</strain>
    </source>
</reference>
<evidence type="ECO:0000259" key="14">
    <source>
        <dbReference type="Pfam" id="PF21743"/>
    </source>
</evidence>
<dbReference type="PANTHER" id="PTHR34265">
    <property type="entry name" value="TYPE III PANTOTHENATE KINASE"/>
    <property type="match status" value="1"/>
</dbReference>
<dbReference type="GeneID" id="7199412"/>
<dbReference type="STRING" id="556484.B7GEI7"/>
<evidence type="ECO:0000256" key="8">
    <source>
        <dbReference type="ARBA" id="ARBA00022840"/>
    </source>
</evidence>
<accession>B7GEI7</accession>
<keyword evidence="8" id="KW-0067">ATP-binding</keyword>
<evidence type="ECO:0000256" key="2">
    <source>
        <dbReference type="ARBA" id="ARBA00004496"/>
    </source>
</evidence>
<evidence type="ECO:0000256" key="6">
    <source>
        <dbReference type="ARBA" id="ARBA00022741"/>
    </source>
</evidence>